<keyword evidence="4" id="KW-0378">Hydrolase</keyword>
<dbReference type="AlphaFoldDB" id="A0A4D7C9D8"/>
<dbReference type="EMBL" id="CP039704">
    <property type="protein sequence ID" value="QCI80408.1"/>
    <property type="molecule type" value="Genomic_DNA"/>
</dbReference>
<evidence type="ECO:0000259" key="3">
    <source>
        <dbReference type="Pfam" id="PF02617"/>
    </source>
</evidence>
<proteinExistence type="inferred from homology"/>
<keyword evidence="4" id="KW-0645">Protease</keyword>
<reference evidence="5" key="1">
    <citation type="submission" date="2019-04" db="EMBL/GenBank/DDBJ databases">
        <title>Complete genome sequence of Sphingomonas sp. W1-2-3.</title>
        <authorList>
            <person name="Im W.T."/>
        </authorList>
    </citation>
    <scope>NUCLEOTIDE SEQUENCE [LARGE SCALE GENOMIC DNA]</scope>
    <source>
        <strain evidence="5">W1-2-3</strain>
    </source>
</reference>
<dbReference type="Gene3D" id="3.30.1390.10">
    <property type="match status" value="1"/>
</dbReference>
<name>A0A4D7C9D8_9SPHN</name>
<dbReference type="SUPFAM" id="SSF54736">
    <property type="entry name" value="ClpS-like"/>
    <property type="match status" value="1"/>
</dbReference>
<organism evidence="4 5">
    <name type="scientific">Hankyongella ginsenosidimutans</name>
    <dbReference type="NCBI Taxonomy" id="1763828"/>
    <lineage>
        <taxon>Bacteria</taxon>
        <taxon>Pseudomonadati</taxon>
        <taxon>Pseudomonadota</taxon>
        <taxon>Alphaproteobacteria</taxon>
        <taxon>Sphingomonadales</taxon>
        <taxon>Sphingomonadaceae</taxon>
        <taxon>Hankyongella</taxon>
    </lineage>
</organism>
<dbReference type="GO" id="GO:0030163">
    <property type="term" value="P:protein catabolic process"/>
    <property type="evidence" value="ECO:0007669"/>
    <property type="project" value="InterPro"/>
</dbReference>
<dbReference type="Proteomes" id="UP000298714">
    <property type="component" value="Chromosome"/>
</dbReference>
<dbReference type="InterPro" id="IPR014719">
    <property type="entry name" value="Ribosomal_bL12_C/ClpS-like"/>
</dbReference>
<dbReference type="GO" id="GO:0008233">
    <property type="term" value="F:peptidase activity"/>
    <property type="evidence" value="ECO:0007669"/>
    <property type="project" value="UniProtKB-KW"/>
</dbReference>
<dbReference type="InterPro" id="IPR022935">
    <property type="entry name" value="ClpS"/>
</dbReference>
<dbReference type="Pfam" id="PF02617">
    <property type="entry name" value="ClpS"/>
    <property type="match status" value="1"/>
</dbReference>
<sequence>MVEAHRFAVHSRQGRLRLAIDPRPSRQLRPPALSAGDDDHDSHGGQTGIATKTVARTAKPSMYKVLMLNDDYTPMEFVVHVLQRFFRMSMEDATRVMMHVHQRGVGICGIFTYDVAETKVTQVMDYSRKNQHPLQCTMEKPDRRPSPRP</sequence>
<gene>
    <name evidence="1 4" type="primary">clpS</name>
    <name evidence="4" type="ORF">E6W36_15455</name>
</gene>
<evidence type="ECO:0000313" key="5">
    <source>
        <dbReference type="Proteomes" id="UP000298714"/>
    </source>
</evidence>
<feature type="domain" description="Adaptor protein ClpS core" evidence="3">
    <location>
        <begin position="59"/>
        <end position="137"/>
    </location>
</feature>
<protein>
    <recommendedName>
        <fullName evidence="1">ATP-dependent Clp protease adapter protein ClpS</fullName>
    </recommendedName>
</protein>
<evidence type="ECO:0000256" key="2">
    <source>
        <dbReference type="SAM" id="MobiDB-lite"/>
    </source>
</evidence>
<comment type="similarity">
    <text evidence="1">Belongs to the ClpS family.</text>
</comment>
<dbReference type="NCBIfam" id="NF000672">
    <property type="entry name" value="PRK00033.1-5"/>
    <property type="match status" value="1"/>
</dbReference>
<dbReference type="KEGG" id="hgn:E6W36_15455"/>
<evidence type="ECO:0000256" key="1">
    <source>
        <dbReference type="HAMAP-Rule" id="MF_00302"/>
    </source>
</evidence>
<evidence type="ECO:0000313" key="4">
    <source>
        <dbReference type="EMBL" id="QCI80408.1"/>
    </source>
</evidence>
<dbReference type="NCBIfam" id="NF000669">
    <property type="entry name" value="PRK00033.1-2"/>
    <property type="match status" value="1"/>
</dbReference>
<dbReference type="PANTHER" id="PTHR33473:SF19">
    <property type="entry name" value="ATP-DEPENDENT CLP PROTEASE ADAPTER PROTEIN CLPS"/>
    <property type="match status" value="1"/>
</dbReference>
<dbReference type="InterPro" id="IPR003769">
    <property type="entry name" value="ClpS_core"/>
</dbReference>
<dbReference type="HAMAP" id="MF_00302">
    <property type="entry name" value="ClpS"/>
    <property type="match status" value="1"/>
</dbReference>
<dbReference type="GO" id="GO:0006508">
    <property type="term" value="P:proteolysis"/>
    <property type="evidence" value="ECO:0007669"/>
    <property type="project" value="UniProtKB-UniRule"/>
</dbReference>
<dbReference type="PANTHER" id="PTHR33473">
    <property type="entry name" value="ATP-DEPENDENT CLP PROTEASE ADAPTER PROTEIN CLPS1, CHLOROPLASTIC"/>
    <property type="match status" value="1"/>
</dbReference>
<comment type="function">
    <text evidence="1">Involved in the modulation of the specificity of the ClpAP-mediated ATP-dependent protein degradation.</text>
</comment>
<dbReference type="FunFam" id="3.30.1390.10:FF:000002">
    <property type="entry name" value="ATP-dependent Clp protease adapter protein ClpS"/>
    <property type="match status" value="1"/>
</dbReference>
<keyword evidence="5" id="KW-1185">Reference proteome</keyword>
<feature type="region of interest" description="Disordered" evidence="2">
    <location>
        <begin position="15"/>
        <end position="48"/>
    </location>
</feature>
<accession>A0A4D7C9D8</accession>
<comment type="subunit">
    <text evidence="1">Binds to the N-terminal domain of the chaperone ClpA.</text>
</comment>